<keyword evidence="3" id="KW-1185">Reference proteome</keyword>
<dbReference type="Pfam" id="PF13801">
    <property type="entry name" value="Metal_resist"/>
    <property type="match status" value="1"/>
</dbReference>
<protein>
    <submittedName>
        <fullName evidence="2">Periplasmic heavy metal sensor</fullName>
    </submittedName>
</protein>
<dbReference type="AlphaFoldDB" id="A0A4S4B4T5"/>
<dbReference type="OrthoDB" id="8928345at2"/>
<feature type="region of interest" description="Disordered" evidence="1">
    <location>
        <begin position="188"/>
        <end position="234"/>
    </location>
</feature>
<organism evidence="2 3">
    <name type="scientific">Pseudothauera nasutitermitis</name>
    <dbReference type="NCBI Taxonomy" id="2565930"/>
    <lineage>
        <taxon>Bacteria</taxon>
        <taxon>Pseudomonadati</taxon>
        <taxon>Pseudomonadota</taxon>
        <taxon>Betaproteobacteria</taxon>
        <taxon>Rhodocyclales</taxon>
        <taxon>Zoogloeaceae</taxon>
        <taxon>Pseudothauera</taxon>
    </lineage>
</organism>
<accession>A0A4S4B4T5</accession>
<dbReference type="InterPro" id="IPR025961">
    <property type="entry name" value="Metal_resist"/>
</dbReference>
<proteinExistence type="predicted"/>
<evidence type="ECO:0000256" key="1">
    <source>
        <dbReference type="SAM" id="MobiDB-lite"/>
    </source>
</evidence>
<evidence type="ECO:0000313" key="2">
    <source>
        <dbReference type="EMBL" id="THF67301.1"/>
    </source>
</evidence>
<evidence type="ECO:0000313" key="3">
    <source>
        <dbReference type="Proteomes" id="UP000308430"/>
    </source>
</evidence>
<sequence>MGFMAPIIGQRPGARPCLFTRFYPRATALDPPPAENGHAVAGDRWRTPNSQRKDIMPSIISRRFPCWLAAALLAVSLQASAAPDAPPPGFAPPPSPAFIPGLRLPPGIELSEAQQDQLFDLHHAQAPRLRQLQREADAALRELRALGEAESFDATRARAAAERHGRALAALLLARTELDARSRAVLSPAQRQALEAERTEARPGPGAGPAHGAGADNHPPDGAPRRAPAPERRP</sequence>
<dbReference type="Proteomes" id="UP000308430">
    <property type="component" value="Unassembled WGS sequence"/>
</dbReference>
<name>A0A4S4B4T5_9RHOO</name>
<dbReference type="Gene3D" id="1.20.120.1490">
    <property type="match status" value="1"/>
</dbReference>
<dbReference type="EMBL" id="SSOC01000001">
    <property type="protein sequence ID" value="THF67301.1"/>
    <property type="molecule type" value="Genomic_DNA"/>
</dbReference>
<reference evidence="2 3" key="1">
    <citation type="submission" date="2019-04" db="EMBL/GenBank/DDBJ databases">
        <title>Azoarcus nasutitermitis sp. nov. isolated from termite nest.</title>
        <authorList>
            <person name="Lin S.-Y."/>
            <person name="Hameed A."/>
            <person name="Hsu Y.-H."/>
            <person name="Young C.-C."/>
        </authorList>
    </citation>
    <scope>NUCLEOTIDE SEQUENCE [LARGE SCALE GENOMIC DNA]</scope>
    <source>
        <strain evidence="2 3">CC-YHH838</strain>
    </source>
</reference>
<gene>
    <name evidence="2" type="ORF">E6C76_02690</name>
</gene>
<comment type="caution">
    <text evidence="2">The sequence shown here is derived from an EMBL/GenBank/DDBJ whole genome shotgun (WGS) entry which is preliminary data.</text>
</comment>